<dbReference type="InterPro" id="IPR036890">
    <property type="entry name" value="HATPase_C_sf"/>
</dbReference>
<dbReference type="EMBL" id="LAZR01001788">
    <property type="protein sequence ID" value="KKN39013.1"/>
    <property type="molecule type" value="Genomic_DNA"/>
</dbReference>
<gene>
    <name evidence="1" type="ORF">LCGC14_0747650</name>
</gene>
<dbReference type="Gene3D" id="3.30.565.10">
    <property type="entry name" value="Histidine kinase-like ATPase, C-terminal domain"/>
    <property type="match status" value="1"/>
</dbReference>
<dbReference type="Pfam" id="PF13589">
    <property type="entry name" value="HATPase_c_3"/>
    <property type="match status" value="1"/>
</dbReference>
<sequence>MKHEYEDAPPRADAMIASMRAIGYDLSMAIADLIDNSIFAKAKNITIKYHWAGPDSWIYILDDGTGMTEKKLKEAMILGSKSPNEERSSDDLGRFGLGLKTASFSQCKMLTVHTKTPEGEISTRSWDLDHVVHSKKWELSKKAPGSAAKILSNINDVPHGTIVLWQGLDRVVGKHDSDDEKAMNVFYQKFLAVREYLEMVFHRYLSPPLNLSITLGKDKIKPWDPYLRLNHFTQELSSEKYEDGTVRVIPYVLPHVTKRSSAENDKGSGPKGWNAQQGFYLYRNKRMIISGGYFDLSIKPDEHYKLARIMVDIDNKMDREWGIDVRKATAKPPDRLRPEIEKVAKATRTEAVKIYRARSGIARKVSEGGKQDVWQRRRRGEKNVYQINRENVVIKRILEELNPPASLIRKLFHVLETTIPHRLIIMDNSDQEDCHVNLPPEINMPSEGLIELCKELYNNYRKKNKTHEEAVDIVLSIEPFNTHPAYRAALDSMIVGE</sequence>
<organism evidence="1">
    <name type="scientific">marine sediment metagenome</name>
    <dbReference type="NCBI Taxonomy" id="412755"/>
    <lineage>
        <taxon>unclassified sequences</taxon>
        <taxon>metagenomes</taxon>
        <taxon>ecological metagenomes</taxon>
    </lineage>
</organism>
<dbReference type="SUPFAM" id="SSF55874">
    <property type="entry name" value="ATPase domain of HSP90 chaperone/DNA topoisomerase II/histidine kinase"/>
    <property type="match status" value="1"/>
</dbReference>
<evidence type="ECO:0008006" key="2">
    <source>
        <dbReference type="Google" id="ProtNLM"/>
    </source>
</evidence>
<dbReference type="AlphaFoldDB" id="A0A0F9TBY1"/>
<comment type="caution">
    <text evidence="1">The sequence shown here is derived from an EMBL/GenBank/DDBJ whole genome shotgun (WGS) entry which is preliminary data.</text>
</comment>
<reference evidence="1" key="1">
    <citation type="journal article" date="2015" name="Nature">
        <title>Complex archaea that bridge the gap between prokaryotes and eukaryotes.</title>
        <authorList>
            <person name="Spang A."/>
            <person name="Saw J.H."/>
            <person name="Jorgensen S.L."/>
            <person name="Zaremba-Niedzwiedzka K."/>
            <person name="Martijn J."/>
            <person name="Lind A.E."/>
            <person name="van Eijk R."/>
            <person name="Schleper C."/>
            <person name="Guy L."/>
            <person name="Ettema T.J."/>
        </authorList>
    </citation>
    <scope>NUCLEOTIDE SEQUENCE</scope>
</reference>
<evidence type="ECO:0000313" key="1">
    <source>
        <dbReference type="EMBL" id="KKN39013.1"/>
    </source>
</evidence>
<name>A0A0F9TBY1_9ZZZZ</name>
<accession>A0A0F9TBY1</accession>
<protein>
    <recommendedName>
        <fullName evidence="2">ATP-binding protein</fullName>
    </recommendedName>
</protein>
<proteinExistence type="predicted"/>